<organism evidence="2 3">
    <name type="scientific">Marchantia polymorpha subsp. ruderalis</name>
    <dbReference type="NCBI Taxonomy" id="1480154"/>
    <lineage>
        <taxon>Eukaryota</taxon>
        <taxon>Viridiplantae</taxon>
        <taxon>Streptophyta</taxon>
        <taxon>Embryophyta</taxon>
        <taxon>Marchantiophyta</taxon>
        <taxon>Marchantiopsida</taxon>
        <taxon>Marchantiidae</taxon>
        <taxon>Marchantiales</taxon>
        <taxon>Marchantiaceae</taxon>
        <taxon>Marchantia</taxon>
    </lineage>
</organism>
<dbReference type="Proteomes" id="UP000077202">
    <property type="component" value="Unassembled WGS sequence"/>
</dbReference>
<proteinExistence type="predicted"/>
<dbReference type="AlphaFoldDB" id="A0A176W8B4"/>
<evidence type="ECO:0000313" key="2">
    <source>
        <dbReference type="EMBL" id="OAE28645.1"/>
    </source>
</evidence>
<evidence type="ECO:0000256" key="1">
    <source>
        <dbReference type="SAM" id="MobiDB-lite"/>
    </source>
</evidence>
<evidence type="ECO:0000313" key="3">
    <source>
        <dbReference type="Proteomes" id="UP000077202"/>
    </source>
</evidence>
<feature type="region of interest" description="Disordered" evidence="1">
    <location>
        <begin position="106"/>
        <end position="147"/>
    </location>
</feature>
<keyword evidence="3" id="KW-1185">Reference proteome</keyword>
<feature type="region of interest" description="Disordered" evidence="1">
    <location>
        <begin position="270"/>
        <end position="303"/>
    </location>
</feature>
<reference evidence="2" key="1">
    <citation type="submission" date="2016-03" db="EMBL/GenBank/DDBJ databases">
        <title>Mechanisms controlling the formation of the plant cell surface in tip-growing cells are functionally conserved among land plants.</title>
        <authorList>
            <person name="Honkanen S."/>
            <person name="Jones V.A."/>
            <person name="Morieri G."/>
            <person name="Champion C."/>
            <person name="Hetherington A.J."/>
            <person name="Kelly S."/>
            <person name="Saint-Marcoux D."/>
            <person name="Proust H."/>
            <person name="Prescott H."/>
            <person name="Dolan L."/>
        </authorList>
    </citation>
    <scope>NUCLEOTIDE SEQUENCE [LARGE SCALE GENOMIC DNA]</scope>
    <source>
        <tissue evidence="2">Whole gametophyte</tissue>
    </source>
</reference>
<sequence>MNMRNRIEDLISPLVWAKTAAKKRSQAVARTFPSWRDENWIARNRIKRITDGSPNEAKYSLANAYRRGPSRKCLPRGMPSEVFRHAANERPEMRREPYRVRNIPESVGAGQGRAGPGSCPTTEGSTAECGGRWEGPLPATDLSSPGQRLDERRGAALLYRCSSAASGGSGSVTPGAFSSSLPCPFWAALPSPLRAWARCPSKREQWAPRHACCRARRCFRFVSSLRATRDAEQQREREKFVEPERGSERRGEETIGGEGRVEWRGVECGEGWDGSRAEQGRGVKEGKNRLSGGGEEKKENDRDVASQRYWCFRIVD</sequence>
<name>A0A176W8B4_MARPO</name>
<gene>
    <name evidence="2" type="ORF">AXG93_1335s1370</name>
</gene>
<accession>A0A176W8B4</accession>
<protein>
    <submittedName>
        <fullName evidence="2">Uncharacterized protein</fullName>
    </submittedName>
</protein>
<comment type="caution">
    <text evidence="2">The sequence shown here is derived from an EMBL/GenBank/DDBJ whole genome shotgun (WGS) entry which is preliminary data.</text>
</comment>
<feature type="region of interest" description="Disordered" evidence="1">
    <location>
        <begin position="232"/>
        <end position="258"/>
    </location>
</feature>
<dbReference type="EMBL" id="LVLJ01001708">
    <property type="protein sequence ID" value="OAE28645.1"/>
    <property type="molecule type" value="Genomic_DNA"/>
</dbReference>